<keyword evidence="5" id="KW-1185">Reference proteome</keyword>
<evidence type="ECO:0000256" key="1">
    <source>
        <dbReference type="ARBA" id="ARBA00006141"/>
    </source>
</evidence>
<comment type="similarity">
    <text evidence="1">Belongs to the 14-3-3 family.</text>
</comment>
<sequence>MATSDIDQKTLGRLAYSTSAVAPLLSSNLYRLLGLSVLLSKRLLRARKLRKLDTSRDTKSLQLYHHILWLSREGLQMLETYILPYTTTHDRHPELKVLSAKLRASFYHIFCLFHNQPPISQSTIPAHPPPTFGVPLSAEPYLVPKPLTPRPGKPHVSRSGKERAAVLRDTIPSMTSEASYITNPYATGGPVGTPSPAPPPGFAPLPPQPPDPGNSIIPAQNFLPATSAYFLHASNLASNLLPGSHPLRLSVMLEYSMFLWDCLLEAETSRTLAKKAIRDCKRAGEGLSEESFEDARDLVGSLGRVMRRKSWESTPRVGAVGVEQALN</sequence>
<proteinExistence type="inferred from homology"/>
<organism evidence="4 5">
    <name type="scientific">Aulographum hederae CBS 113979</name>
    <dbReference type="NCBI Taxonomy" id="1176131"/>
    <lineage>
        <taxon>Eukaryota</taxon>
        <taxon>Fungi</taxon>
        <taxon>Dikarya</taxon>
        <taxon>Ascomycota</taxon>
        <taxon>Pezizomycotina</taxon>
        <taxon>Dothideomycetes</taxon>
        <taxon>Pleosporomycetidae</taxon>
        <taxon>Aulographales</taxon>
        <taxon>Aulographaceae</taxon>
    </lineage>
</organism>
<dbReference type="InterPro" id="IPR036815">
    <property type="entry name" value="14-3-3_dom_sf"/>
</dbReference>
<feature type="domain" description="14-3-3" evidence="3">
    <location>
        <begin position="228"/>
        <end position="301"/>
    </location>
</feature>
<dbReference type="Proteomes" id="UP000800041">
    <property type="component" value="Unassembled WGS sequence"/>
</dbReference>
<dbReference type="SUPFAM" id="SSF48445">
    <property type="entry name" value="14-3-3 protein"/>
    <property type="match status" value="1"/>
</dbReference>
<dbReference type="Pfam" id="PF00244">
    <property type="entry name" value="14-3-3"/>
    <property type="match status" value="1"/>
</dbReference>
<dbReference type="OrthoDB" id="5370350at2759"/>
<dbReference type="InterPro" id="IPR023410">
    <property type="entry name" value="14-3-3_domain"/>
</dbReference>
<evidence type="ECO:0000313" key="5">
    <source>
        <dbReference type="Proteomes" id="UP000800041"/>
    </source>
</evidence>
<feature type="compositionally biased region" description="Pro residues" evidence="2">
    <location>
        <begin position="193"/>
        <end position="212"/>
    </location>
</feature>
<protein>
    <submittedName>
        <fullName evidence="4">14-3-3 protein</fullName>
    </submittedName>
</protein>
<feature type="region of interest" description="Disordered" evidence="2">
    <location>
        <begin position="182"/>
        <end position="217"/>
    </location>
</feature>
<evidence type="ECO:0000256" key="2">
    <source>
        <dbReference type="SAM" id="MobiDB-lite"/>
    </source>
</evidence>
<dbReference type="Gene3D" id="1.20.190.20">
    <property type="entry name" value="14-3-3 domain"/>
    <property type="match status" value="1"/>
</dbReference>
<dbReference type="AlphaFoldDB" id="A0A6G1GVL0"/>
<evidence type="ECO:0000259" key="3">
    <source>
        <dbReference type="Pfam" id="PF00244"/>
    </source>
</evidence>
<reference evidence="4" key="1">
    <citation type="journal article" date="2020" name="Stud. Mycol.">
        <title>101 Dothideomycetes genomes: a test case for predicting lifestyles and emergence of pathogens.</title>
        <authorList>
            <person name="Haridas S."/>
            <person name="Albert R."/>
            <person name="Binder M."/>
            <person name="Bloem J."/>
            <person name="Labutti K."/>
            <person name="Salamov A."/>
            <person name="Andreopoulos B."/>
            <person name="Baker S."/>
            <person name="Barry K."/>
            <person name="Bills G."/>
            <person name="Bluhm B."/>
            <person name="Cannon C."/>
            <person name="Castanera R."/>
            <person name="Culley D."/>
            <person name="Daum C."/>
            <person name="Ezra D."/>
            <person name="Gonzalez J."/>
            <person name="Henrissat B."/>
            <person name="Kuo A."/>
            <person name="Liang C."/>
            <person name="Lipzen A."/>
            <person name="Lutzoni F."/>
            <person name="Magnuson J."/>
            <person name="Mondo S."/>
            <person name="Nolan M."/>
            <person name="Ohm R."/>
            <person name="Pangilinan J."/>
            <person name="Park H.-J."/>
            <person name="Ramirez L."/>
            <person name="Alfaro M."/>
            <person name="Sun H."/>
            <person name="Tritt A."/>
            <person name="Yoshinaga Y."/>
            <person name="Zwiers L.-H."/>
            <person name="Turgeon B."/>
            <person name="Goodwin S."/>
            <person name="Spatafora J."/>
            <person name="Crous P."/>
            <person name="Grigoriev I."/>
        </authorList>
    </citation>
    <scope>NUCLEOTIDE SEQUENCE</scope>
    <source>
        <strain evidence="4">CBS 113979</strain>
    </source>
</reference>
<gene>
    <name evidence="4" type="ORF">K402DRAFT_317893</name>
</gene>
<name>A0A6G1GVL0_9PEZI</name>
<feature type="non-terminal residue" evidence="4">
    <location>
        <position position="327"/>
    </location>
</feature>
<dbReference type="EMBL" id="ML977166">
    <property type="protein sequence ID" value="KAF1984810.1"/>
    <property type="molecule type" value="Genomic_DNA"/>
</dbReference>
<evidence type="ECO:0000313" key="4">
    <source>
        <dbReference type="EMBL" id="KAF1984810.1"/>
    </source>
</evidence>
<accession>A0A6G1GVL0</accession>